<organism evidence="1 2">
    <name type="scientific">[Clostridium] fimetarium</name>
    <dbReference type="NCBI Taxonomy" id="99656"/>
    <lineage>
        <taxon>Bacteria</taxon>
        <taxon>Bacillati</taxon>
        <taxon>Bacillota</taxon>
        <taxon>Clostridia</taxon>
        <taxon>Lachnospirales</taxon>
        <taxon>Lachnospiraceae</taxon>
    </lineage>
</organism>
<dbReference type="EMBL" id="FOJI01000020">
    <property type="protein sequence ID" value="SEW42989.1"/>
    <property type="molecule type" value="Genomic_DNA"/>
</dbReference>
<dbReference type="AlphaFoldDB" id="A0A1I0RP23"/>
<reference evidence="1 2" key="1">
    <citation type="submission" date="2016-10" db="EMBL/GenBank/DDBJ databases">
        <authorList>
            <person name="de Groot N.N."/>
        </authorList>
    </citation>
    <scope>NUCLEOTIDE SEQUENCE [LARGE SCALE GENOMIC DNA]</scope>
    <source>
        <strain evidence="1 2">DSM 9179</strain>
    </source>
</reference>
<keyword evidence="2" id="KW-1185">Reference proteome</keyword>
<dbReference type="Proteomes" id="UP000199701">
    <property type="component" value="Unassembled WGS sequence"/>
</dbReference>
<accession>A0A1I0RP23</accession>
<gene>
    <name evidence="1" type="ORF">SAMN05421659_12011</name>
</gene>
<evidence type="ECO:0000313" key="2">
    <source>
        <dbReference type="Proteomes" id="UP000199701"/>
    </source>
</evidence>
<evidence type="ECO:0000313" key="1">
    <source>
        <dbReference type="EMBL" id="SEW42989.1"/>
    </source>
</evidence>
<protein>
    <submittedName>
        <fullName evidence="1">Uncharacterized protein</fullName>
    </submittedName>
</protein>
<sequence length="38" mass="4677">MNDLIDKVIVYSEDRIEIKWKYQTEFENMLMQLLEQVA</sequence>
<proteinExistence type="predicted"/>
<dbReference type="STRING" id="99656.SAMN05421659_12011"/>
<name>A0A1I0RP23_9FIRM</name>